<name>A0A0U5EXF1_9PROT</name>
<dbReference type="PATRIC" id="fig|446692.3.peg.887"/>
<dbReference type="EMBL" id="LN606600">
    <property type="protein sequence ID" value="CEF40296.1"/>
    <property type="molecule type" value="Genomic_DNA"/>
</dbReference>
<evidence type="ECO:0000313" key="2">
    <source>
        <dbReference type="Proteomes" id="UP000056109"/>
    </source>
</evidence>
<reference evidence="2" key="1">
    <citation type="submission" date="2014-09" db="EMBL/GenBank/DDBJ databases">
        <authorList>
            <person name="Illeghems K.G."/>
        </authorList>
    </citation>
    <scope>NUCLEOTIDE SEQUENCE [LARGE SCALE GENOMIC DNA]</scope>
    <source>
        <strain evidence="2">108B</strain>
    </source>
</reference>
<protein>
    <recommendedName>
        <fullName evidence="3">Uroporphyrin-III C-methyltransferase</fullName>
    </recommendedName>
</protein>
<gene>
    <name evidence="1" type="ORF">ASN_895</name>
</gene>
<sequence length="184" mass="20648">MPVRPSHSLRLKQTATCSARASFPGAAPLLCHMPYCLHATGARPTVQVLQQGRYAMPHAHSSHSAGGPVRIRRVYEDPLPDDGARVLVDRLWPRGVSKERAHLTLWLKDIAPSTALRQWFGHDPARWDDFQRRYRAELAQNPDCVRQILDLAQKGPVTLLYGARDTEHNEAVVLASYLSSLQEN</sequence>
<dbReference type="AlphaFoldDB" id="A0A0U5EXF1"/>
<dbReference type="InterPro" id="IPR052552">
    <property type="entry name" value="YeaO-like"/>
</dbReference>
<dbReference type="Proteomes" id="UP000056109">
    <property type="component" value="Chromosome I"/>
</dbReference>
<dbReference type="Pfam" id="PF22752">
    <property type="entry name" value="DUF488-N3i"/>
    <property type="match status" value="1"/>
</dbReference>
<evidence type="ECO:0000313" key="1">
    <source>
        <dbReference type="EMBL" id="CEF40296.1"/>
    </source>
</evidence>
<dbReference type="PANTHER" id="PTHR36849">
    <property type="entry name" value="CYTOPLASMIC PROTEIN-RELATED"/>
    <property type="match status" value="1"/>
</dbReference>
<accession>A0A0U5EXF1</accession>
<dbReference type="KEGG" id="asz:ASN_895"/>
<dbReference type="PANTHER" id="PTHR36849:SF1">
    <property type="entry name" value="CYTOPLASMIC PROTEIN"/>
    <property type="match status" value="1"/>
</dbReference>
<keyword evidence="2" id="KW-1185">Reference proteome</keyword>
<organism evidence="1 2">
    <name type="scientific">Acetobacter senegalensis</name>
    <dbReference type="NCBI Taxonomy" id="446692"/>
    <lineage>
        <taxon>Bacteria</taxon>
        <taxon>Pseudomonadati</taxon>
        <taxon>Pseudomonadota</taxon>
        <taxon>Alphaproteobacteria</taxon>
        <taxon>Acetobacterales</taxon>
        <taxon>Acetobacteraceae</taxon>
        <taxon>Acetobacter</taxon>
    </lineage>
</organism>
<proteinExistence type="predicted"/>
<evidence type="ECO:0008006" key="3">
    <source>
        <dbReference type="Google" id="ProtNLM"/>
    </source>
</evidence>